<evidence type="ECO:0000313" key="1">
    <source>
        <dbReference type="EMBL" id="KJW01783.1"/>
    </source>
</evidence>
<feature type="non-terminal residue" evidence="1">
    <location>
        <position position="156"/>
    </location>
</feature>
<accession>A0A0F3R686</accession>
<comment type="caution">
    <text evidence="1">The sequence shown here is derived from an EMBL/GenBank/DDBJ whole genome shotgun (WGS) entry which is preliminary data.</text>
</comment>
<dbReference type="InterPro" id="IPR034154">
    <property type="entry name" value="TOPRIM_DnaG/twinkle"/>
</dbReference>
<reference evidence="1 2" key="1">
    <citation type="submission" date="2015-01" db="EMBL/GenBank/DDBJ databases">
        <title>Genome Sequencing of Rickettsiales /home/snadendla/prok_pipe/test/illegal_ec_num.txt.</title>
        <authorList>
            <person name="Daugherty S.C."/>
            <person name="Su Q."/>
            <person name="Abolude K."/>
            <person name="Beier-Sexton M."/>
            <person name="Carlyon J.A."/>
            <person name="Carter R."/>
            <person name="Day N.P."/>
            <person name="Dumler S.J."/>
            <person name="Dyachenko V."/>
            <person name="Godinez A."/>
            <person name="Kurtti T.J."/>
            <person name="Lichay M."/>
            <person name="Mullins K.E."/>
            <person name="Ott S."/>
            <person name="Pappas-Brown V."/>
            <person name="Paris D.H."/>
            <person name="Patel P."/>
            <person name="Richards A.L."/>
            <person name="Sadzewicz L."/>
            <person name="Sears K."/>
            <person name="Seidman D."/>
            <person name="Sengamalay N."/>
            <person name="Stenos J."/>
            <person name="Tallon L.J."/>
            <person name="Vincent G."/>
            <person name="Fraser C.M."/>
            <person name="Munderloh U."/>
            <person name="Dunning-Hotopp J.C."/>
        </authorList>
    </citation>
    <scope>NUCLEOTIDE SEQUENCE [LARGE SCALE GENOMIC DNA]</scope>
    <source>
        <strain evidence="1 2">T170-B</strain>
    </source>
</reference>
<sequence>MGGSNAADKVNWCQLQWRDVIIWPDNDQPGFKAAEVIKDKLNKANDHIGFVSVIDPTTLKFNNSVHKDLLPEKWDLADKLPDGMTTSNVKEAIENVRAAHLDLNQIQSMLQSANASDASQQLVERNIWQEVFKGRGVAHDYLKYDSQMYQDLLTSL</sequence>
<proteinExistence type="predicted"/>
<dbReference type="Proteomes" id="UP000033736">
    <property type="component" value="Unassembled WGS sequence"/>
</dbReference>
<dbReference type="EMBL" id="LAOQ01000028">
    <property type="protein sequence ID" value="KJW01783.1"/>
    <property type="molecule type" value="Genomic_DNA"/>
</dbReference>
<dbReference type="CDD" id="cd01029">
    <property type="entry name" value="TOPRIM_primases"/>
    <property type="match status" value="1"/>
</dbReference>
<keyword evidence="2" id="KW-1185">Reference proteome</keyword>
<gene>
    <name evidence="1" type="ORF">RAT170B_1759</name>
</gene>
<protein>
    <submittedName>
        <fullName evidence="1">Toprim domain protein</fullName>
    </submittedName>
</protein>
<name>A0A0F3R686_9RICK</name>
<organism evidence="1 2">
    <name type="scientific">Rickettsia argasii T170-B</name>
    <dbReference type="NCBI Taxonomy" id="1268837"/>
    <lineage>
        <taxon>Bacteria</taxon>
        <taxon>Pseudomonadati</taxon>
        <taxon>Pseudomonadota</taxon>
        <taxon>Alphaproteobacteria</taxon>
        <taxon>Rickettsiales</taxon>
        <taxon>Rickettsiaceae</taxon>
        <taxon>Rickettsieae</taxon>
        <taxon>Rickettsia</taxon>
        <taxon>spotted fever group</taxon>
    </lineage>
</organism>
<evidence type="ECO:0000313" key="2">
    <source>
        <dbReference type="Proteomes" id="UP000033736"/>
    </source>
</evidence>
<dbReference type="AlphaFoldDB" id="A0A0F3R686"/>